<dbReference type="Pfam" id="PF02805">
    <property type="entry name" value="Ada_Zn_binding"/>
    <property type="match status" value="1"/>
</dbReference>
<dbReference type="PIRSF" id="PIRSF000408">
    <property type="entry name" value="Alkyltransferas_AdaA"/>
    <property type="match status" value="1"/>
</dbReference>
<dbReference type="SMART" id="SM00342">
    <property type="entry name" value="HTH_ARAC"/>
    <property type="match status" value="1"/>
</dbReference>
<dbReference type="PROSITE" id="PS01124">
    <property type="entry name" value="HTH_ARAC_FAMILY_2"/>
    <property type="match status" value="1"/>
</dbReference>
<proteinExistence type="predicted"/>
<dbReference type="RefSeq" id="WP_052650102.1">
    <property type="nucleotide sequence ID" value="NZ_CCXS01000001.1"/>
</dbReference>
<dbReference type="GO" id="GO:0032259">
    <property type="term" value="P:methylation"/>
    <property type="evidence" value="ECO:0007669"/>
    <property type="project" value="UniProtKB-KW"/>
</dbReference>
<keyword evidence="6" id="KW-0862">Zinc</keyword>
<organism evidence="13 14">
    <name type="scientific">Planococcus massiliensis</name>
    <dbReference type="NCBI Taxonomy" id="1499687"/>
    <lineage>
        <taxon>Bacteria</taxon>
        <taxon>Bacillati</taxon>
        <taxon>Bacillota</taxon>
        <taxon>Bacilli</taxon>
        <taxon>Bacillales</taxon>
        <taxon>Caryophanaceae</taxon>
        <taxon>Planococcus</taxon>
    </lineage>
</organism>
<evidence type="ECO:0000256" key="4">
    <source>
        <dbReference type="ARBA" id="ARBA00022723"/>
    </source>
</evidence>
<dbReference type="Gene3D" id="3.40.10.10">
    <property type="entry name" value="DNA Methylphosphotriester Repair Domain"/>
    <property type="match status" value="1"/>
</dbReference>
<dbReference type="SUPFAM" id="SSF46689">
    <property type="entry name" value="Homeodomain-like"/>
    <property type="match status" value="2"/>
</dbReference>
<dbReference type="SUPFAM" id="SSF57884">
    <property type="entry name" value="Ada DNA repair protein, N-terminal domain (N-Ada 10)"/>
    <property type="match status" value="1"/>
</dbReference>
<feature type="domain" description="HTH araC/xylS-type" evidence="12">
    <location>
        <begin position="85"/>
        <end position="183"/>
    </location>
</feature>
<keyword evidence="2" id="KW-0489">Methyltransferase</keyword>
<dbReference type="EMBL" id="CCXS01000001">
    <property type="protein sequence ID" value="CEG21536.1"/>
    <property type="molecule type" value="Genomic_DNA"/>
</dbReference>
<reference evidence="13 14" key="1">
    <citation type="submission" date="2014-09" db="EMBL/GenBank/DDBJ databases">
        <authorList>
            <person name="Urmite Genomes Urmite Genomes"/>
        </authorList>
    </citation>
    <scope>NUCLEOTIDE SEQUENCE [LARGE SCALE GENOMIC DNA]</scope>
    <source>
        <strain evidence="13 14">ES2</strain>
    </source>
</reference>
<evidence type="ECO:0000256" key="1">
    <source>
        <dbReference type="ARBA" id="ARBA00001947"/>
    </source>
</evidence>
<evidence type="ECO:0000313" key="13">
    <source>
        <dbReference type="EMBL" id="CEG21536.1"/>
    </source>
</evidence>
<evidence type="ECO:0000259" key="12">
    <source>
        <dbReference type="PROSITE" id="PS01124"/>
    </source>
</evidence>
<dbReference type="GO" id="GO:0006307">
    <property type="term" value="P:DNA alkylation repair"/>
    <property type="evidence" value="ECO:0007669"/>
    <property type="project" value="UniProtKB-ARBA"/>
</dbReference>
<dbReference type="PANTHER" id="PTHR43280">
    <property type="entry name" value="ARAC-FAMILY TRANSCRIPTIONAL REGULATOR"/>
    <property type="match status" value="1"/>
</dbReference>
<evidence type="ECO:0000256" key="8">
    <source>
        <dbReference type="ARBA" id="ARBA00023125"/>
    </source>
</evidence>
<sequence length="194" mass="22065">MKNTHFSFEEMWEKIMACDPGYDGLFYTAVKTTGIYCRPSCRSRKPKKINVEFYFSQHEAEAHGYRACKRCQPNAGLSPNTEVVREVALFLAAHYRKPLRLAEIADHAGLTPSYLDWIFKQETGETPLAYLKKIRVDKAAHLIEHSALSNLDICYEAGFQSPSNFYKAFKTIKQLSPGDYRKSGVQAGTRRALS</sequence>
<evidence type="ECO:0000256" key="6">
    <source>
        <dbReference type="ARBA" id="ARBA00022833"/>
    </source>
</evidence>
<evidence type="ECO:0000256" key="7">
    <source>
        <dbReference type="ARBA" id="ARBA00023015"/>
    </source>
</evidence>
<keyword evidence="9" id="KW-0010">Activator</keyword>
<keyword evidence="7" id="KW-0805">Transcription regulation</keyword>
<dbReference type="FunFam" id="3.40.10.10:FF:000001">
    <property type="entry name" value="DNA-3-methyladenine glycosylase 2"/>
    <property type="match status" value="1"/>
</dbReference>
<dbReference type="InterPro" id="IPR004026">
    <property type="entry name" value="Ada_DNA_repair_Zn-bd"/>
</dbReference>
<dbReference type="InterPro" id="IPR016220">
    <property type="entry name" value="Me-P-triester_DNA_alkyl-Trfase"/>
</dbReference>
<keyword evidence="8" id="KW-0238">DNA-binding</keyword>
<keyword evidence="14" id="KW-1185">Reference proteome</keyword>
<evidence type="ECO:0000256" key="11">
    <source>
        <dbReference type="ARBA" id="ARBA00023204"/>
    </source>
</evidence>
<evidence type="ECO:0000256" key="5">
    <source>
        <dbReference type="ARBA" id="ARBA00022763"/>
    </source>
</evidence>
<dbReference type="PANTHER" id="PTHR43280:SF2">
    <property type="entry name" value="HTH-TYPE TRANSCRIPTIONAL REGULATOR EXSA"/>
    <property type="match status" value="1"/>
</dbReference>
<dbReference type="Proteomes" id="UP000043699">
    <property type="component" value="Unassembled WGS sequence"/>
</dbReference>
<dbReference type="AlphaFoldDB" id="A0A098EKJ3"/>
<keyword evidence="11" id="KW-0234">DNA repair</keyword>
<dbReference type="GO" id="GO:0008270">
    <property type="term" value="F:zinc ion binding"/>
    <property type="evidence" value="ECO:0007669"/>
    <property type="project" value="InterPro"/>
</dbReference>
<comment type="cofactor">
    <cofactor evidence="1">
        <name>Zn(2+)</name>
        <dbReference type="ChEBI" id="CHEBI:29105"/>
    </cofactor>
</comment>
<dbReference type="GO" id="GO:0003700">
    <property type="term" value="F:DNA-binding transcription factor activity"/>
    <property type="evidence" value="ECO:0007669"/>
    <property type="project" value="InterPro"/>
</dbReference>
<dbReference type="STRING" id="1499687.BN1080_00447"/>
<keyword evidence="3" id="KW-0808">Transferase</keyword>
<evidence type="ECO:0000313" key="14">
    <source>
        <dbReference type="Proteomes" id="UP000043699"/>
    </source>
</evidence>
<dbReference type="Pfam" id="PF12833">
    <property type="entry name" value="HTH_18"/>
    <property type="match status" value="1"/>
</dbReference>
<dbReference type="Gene3D" id="1.10.10.60">
    <property type="entry name" value="Homeodomain-like"/>
    <property type="match status" value="2"/>
</dbReference>
<keyword evidence="4" id="KW-0479">Metal-binding</keyword>
<dbReference type="OrthoDB" id="9802228at2"/>
<keyword evidence="10" id="KW-0804">Transcription</keyword>
<dbReference type="InterPro" id="IPR018060">
    <property type="entry name" value="HTH_AraC"/>
</dbReference>
<gene>
    <name evidence="13" type="primary">ada</name>
    <name evidence="13" type="ORF">BN1080_00447</name>
</gene>
<keyword evidence="5" id="KW-0227">DNA damage</keyword>
<accession>A0A098EKJ3</accession>
<evidence type="ECO:0000256" key="9">
    <source>
        <dbReference type="ARBA" id="ARBA00023159"/>
    </source>
</evidence>
<dbReference type="GO" id="GO:0043565">
    <property type="term" value="F:sequence-specific DNA binding"/>
    <property type="evidence" value="ECO:0007669"/>
    <property type="project" value="InterPro"/>
</dbReference>
<evidence type="ECO:0000256" key="10">
    <source>
        <dbReference type="ARBA" id="ARBA00023163"/>
    </source>
</evidence>
<dbReference type="InterPro" id="IPR035451">
    <property type="entry name" value="Ada-like_dom_sf"/>
</dbReference>
<protein>
    <submittedName>
        <fullName evidence="13">Bifunctional transcriptional activator/DNA repair enzyme Ada</fullName>
    </submittedName>
</protein>
<evidence type="ECO:0000256" key="3">
    <source>
        <dbReference type="ARBA" id="ARBA00022679"/>
    </source>
</evidence>
<evidence type="ECO:0000256" key="2">
    <source>
        <dbReference type="ARBA" id="ARBA00022603"/>
    </source>
</evidence>
<name>A0A098EKJ3_9BACL</name>
<dbReference type="InterPro" id="IPR009057">
    <property type="entry name" value="Homeodomain-like_sf"/>
</dbReference>
<dbReference type="GO" id="GO:0008168">
    <property type="term" value="F:methyltransferase activity"/>
    <property type="evidence" value="ECO:0007669"/>
    <property type="project" value="UniProtKB-KW"/>
</dbReference>